<dbReference type="GO" id="GO:0140673">
    <property type="term" value="P:transcription elongation-coupled chromatin remodeling"/>
    <property type="evidence" value="ECO:0007669"/>
    <property type="project" value="InterPro"/>
</dbReference>
<dbReference type="CDD" id="cd09928">
    <property type="entry name" value="SH2_Cterm_SPT6_like"/>
    <property type="match status" value="1"/>
</dbReference>
<evidence type="ECO:0000259" key="1">
    <source>
        <dbReference type="Pfam" id="PF14633"/>
    </source>
</evidence>
<dbReference type="InterPro" id="IPR017072">
    <property type="entry name" value="TF_Spt6"/>
</dbReference>
<dbReference type="InterPro" id="IPR035420">
    <property type="entry name" value="Spt6_SH2"/>
</dbReference>
<dbReference type="GO" id="GO:0031491">
    <property type="term" value="F:nucleosome binding"/>
    <property type="evidence" value="ECO:0007669"/>
    <property type="project" value="TreeGrafter"/>
</dbReference>
<dbReference type="EMBL" id="CAJPEX010021425">
    <property type="protein sequence ID" value="CAG0925896.1"/>
    <property type="molecule type" value="Genomic_DNA"/>
</dbReference>
<dbReference type="GO" id="GO:0008023">
    <property type="term" value="C:transcription elongation factor complex"/>
    <property type="evidence" value="ECO:0007669"/>
    <property type="project" value="TreeGrafter"/>
</dbReference>
<feature type="domain" description="Spt6 SH2" evidence="1">
    <location>
        <begin position="34"/>
        <end position="94"/>
    </location>
</feature>
<gene>
    <name evidence="2" type="ORF">NMOB1V02_LOCUS13346</name>
</gene>
<feature type="non-terminal residue" evidence="2">
    <location>
        <position position="1"/>
    </location>
</feature>
<keyword evidence="3" id="KW-1185">Reference proteome</keyword>
<evidence type="ECO:0000313" key="3">
    <source>
        <dbReference type="Proteomes" id="UP000678499"/>
    </source>
</evidence>
<dbReference type="Gene3D" id="3.30.505.10">
    <property type="entry name" value="SH2 domain"/>
    <property type="match status" value="1"/>
</dbReference>
<dbReference type="PANTHER" id="PTHR10145">
    <property type="entry name" value="TRANSCRIPTION ELONGATION FACTOR SPT6"/>
    <property type="match status" value="1"/>
</dbReference>
<protein>
    <recommendedName>
        <fullName evidence="1">Spt6 SH2 domain-containing protein</fullName>
    </recommendedName>
</protein>
<name>A0A7R9C1Y6_9CRUS</name>
<reference evidence="2" key="1">
    <citation type="submission" date="2020-11" db="EMBL/GenBank/DDBJ databases">
        <authorList>
            <person name="Tran Van P."/>
        </authorList>
    </citation>
    <scope>NUCLEOTIDE SEQUENCE</scope>
</reference>
<dbReference type="GO" id="GO:0042393">
    <property type="term" value="F:histone binding"/>
    <property type="evidence" value="ECO:0007669"/>
    <property type="project" value="TreeGrafter"/>
</dbReference>
<dbReference type="OrthoDB" id="7632775at2759"/>
<dbReference type="EMBL" id="OA903462">
    <property type="protein sequence ID" value="CAD7285744.1"/>
    <property type="molecule type" value="Genomic_DNA"/>
</dbReference>
<feature type="non-terminal residue" evidence="2">
    <location>
        <position position="123"/>
    </location>
</feature>
<dbReference type="InterPro" id="IPR035018">
    <property type="entry name" value="Spt6_SH2_C"/>
</dbReference>
<evidence type="ECO:0000313" key="2">
    <source>
        <dbReference type="EMBL" id="CAD7285744.1"/>
    </source>
</evidence>
<dbReference type="Proteomes" id="UP000678499">
    <property type="component" value="Unassembled WGS sequence"/>
</dbReference>
<dbReference type="AlphaFoldDB" id="A0A7R9C1Y6"/>
<proteinExistence type="predicted"/>
<sequence>IQVDSVQRNSKDQKKKFLVENAYITGRELCGTEKQIRYVEKVVVERGTPGRFMLSYQPRLKARHEFVSVTPEGFRYRKQSFDSLNAMLKWFKEHHREPVPNTPGVPSVAQSVRTPGAFSLASM</sequence>
<accession>A0A7R9C1Y6</accession>
<organism evidence="2">
    <name type="scientific">Notodromas monacha</name>
    <dbReference type="NCBI Taxonomy" id="399045"/>
    <lineage>
        <taxon>Eukaryota</taxon>
        <taxon>Metazoa</taxon>
        <taxon>Ecdysozoa</taxon>
        <taxon>Arthropoda</taxon>
        <taxon>Crustacea</taxon>
        <taxon>Oligostraca</taxon>
        <taxon>Ostracoda</taxon>
        <taxon>Podocopa</taxon>
        <taxon>Podocopida</taxon>
        <taxon>Cypridocopina</taxon>
        <taxon>Cypridoidea</taxon>
        <taxon>Cyprididae</taxon>
        <taxon>Notodromas</taxon>
    </lineage>
</organism>
<dbReference type="Pfam" id="PF14633">
    <property type="entry name" value="SH2_2"/>
    <property type="match status" value="1"/>
</dbReference>
<dbReference type="InterPro" id="IPR036860">
    <property type="entry name" value="SH2_dom_sf"/>
</dbReference>
<dbReference type="PANTHER" id="PTHR10145:SF6">
    <property type="entry name" value="TRANSCRIPTION ELONGATION FACTOR SPT6"/>
    <property type="match status" value="1"/>
</dbReference>
<dbReference type="GO" id="GO:0034728">
    <property type="term" value="P:nucleosome organization"/>
    <property type="evidence" value="ECO:0007669"/>
    <property type="project" value="TreeGrafter"/>
</dbReference>